<dbReference type="PROSITE" id="PS00373">
    <property type="entry name" value="GART"/>
    <property type="match status" value="1"/>
</dbReference>
<protein>
    <recommendedName>
        <fullName evidence="6">Phosphoribosylglycinamide formyltransferase</fullName>
        <ecNumber evidence="6">2.1.2.2</ecNumber>
    </recommendedName>
    <alternativeName>
        <fullName evidence="6">5'-phosphoribosylglycinamide transformylase</fullName>
    </alternativeName>
    <alternativeName>
        <fullName evidence="6">GAR transformylase</fullName>
        <shortName evidence="6">GART</shortName>
    </alternativeName>
</protein>
<evidence type="ECO:0000256" key="1">
    <source>
        <dbReference type="ARBA" id="ARBA00005054"/>
    </source>
</evidence>
<feature type="domain" description="Formyl transferase N-terminal" evidence="7">
    <location>
        <begin position="2"/>
        <end position="186"/>
    </location>
</feature>
<evidence type="ECO:0000259" key="7">
    <source>
        <dbReference type="Pfam" id="PF00551"/>
    </source>
</evidence>
<evidence type="ECO:0000313" key="8">
    <source>
        <dbReference type="EMBL" id="HIX08445.1"/>
    </source>
</evidence>
<comment type="caution">
    <text evidence="8">The sequence shown here is derived from an EMBL/GenBank/DDBJ whole genome shotgun (WGS) entry which is preliminary data.</text>
</comment>
<dbReference type="EMBL" id="DXFX01000105">
    <property type="protein sequence ID" value="HIX08445.1"/>
    <property type="molecule type" value="Genomic_DNA"/>
</dbReference>
<keyword evidence="2 6" id="KW-0808">Transferase</keyword>
<dbReference type="PANTHER" id="PTHR43369:SF2">
    <property type="entry name" value="PHOSPHORIBOSYLGLYCINAMIDE FORMYLTRANSFERASE"/>
    <property type="match status" value="1"/>
</dbReference>
<dbReference type="Pfam" id="PF00551">
    <property type="entry name" value="Formyl_trans_N"/>
    <property type="match status" value="1"/>
</dbReference>
<reference evidence="8" key="1">
    <citation type="journal article" date="2021" name="PeerJ">
        <title>Extensive microbial diversity within the chicken gut microbiome revealed by metagenomics and culture.</title>
        <authorList>
            <person name="Gilroy R."/>
            <person name="Ravi A."/>
            <person name="Getino M."/>
            <person name="Pursley I."/>
            <person name="Horton D.L."/>
            <person name="Alikhan N.F."/>
            <person name="Baker D."/>
            <person name="Gharbi K."/>
            <person name="Hall N."/>
            <person name="Watson M."/>
            <person name="Adriaenssens E.M."/>
            <person name="Foster-Nyarko E."/>
            <person name="Jarju S."/>
            <person name="Secka A."/>
            <person name="Antonio M."/>
            <person name="Oren A."/>
            <person name="Chaudhuri R.R."/>
            <person name="La Ragione R."/>
            <person name="Hildebrand F."/>
            <person name="Pallen M.J."/>
        </authorList>
    </citation>
    <scope>NUCLEOTIDE SEQUENCE</scope>
    <source>
        <strain evidence="8">811</strain>
    </source>
</reference>
<comment type="function">
    <text evidence="6">Catalyzes the transfer of a formyl group from 10-formyltetrahydrofolate to 5-phospho-ribosyl-glycinamide (GAR), producing 5-phospho-ribosyl-N-formylglycinamide (FGAR) and tetrahydrofolate.</text>
</comment>
<reference evidence="8" key="2">
    <citation type="submission" date="2021-04" db="EMBL/GenBank/DDBJ databases">
        <authorList>
            <person name="Gilroy R."/>
        </authorList>
    </citation>
    <scope>NUCLEOTIDE SEQUENCE</scope>
    <source>
        <strain evidence="8">811</strain>
    </source>
</reference>
<comment type="similarity">
    <text evidence="4 6">Belongs to the GART family.</text>
</comment>
<dbReference type="AlphaFoldDB" id="A0A9D1V988"/>
<dbReference type="CDD" id="cd08645">
    <property type="entry name" value="FMT_core_GART"/>
    <property type="match status" value="1"/>
</dbReference>
<feature type="active site" description="Proton donor" evidence="6">
    <location>
        <position position="108"/>
    </location>
</feature>
<dbReference type="InterPro" id="IPR036477">
    <property type="entry name" value="Formyl_transf_N_sf"/>
</dbReference>
<evidence type="ECO:0000256" key="6">
    <source>
        <dbReference type="HAMAP-Rule" id="MF_01930"/>
    </source>
</evidence>
<comment type="caution">
    <text evidence="6">Lacks conserved residue(s) required for the propagation of feature annotation.</text>
</comment>
<dbReference type="InterPro" id="IPR004607">
    <property type="entry name" value="GART"/>
</dbReference>
<feature type="site" description="Raises pKa of active site His" evidence="6">
    <location>
        <position position="149"/>
    </location>
</feature>
<organism evidence="8 9">
    <name type="scientific">Candidatus Borkfalkia faecipullorum</name>
    <dbReference type="NCBI Taxonomy" id="2838510"/>
    <lineage>
        <taxon>Bacteria</taxon>
        <taxon>Bacillati</taxon>
        <taxon>Bacillota</taxon>
        <taxon>Clostridia</taxon>
        <taxon>Christensenellales</taxon>
        <taxon>Christensenellaceae</taxon>
        <taxon>Candidatus Borkfalkia</taxon>
    </lineage>
</organism>
<proteinExistence type="inferred from homology"/>
<dbReference type="Gene3D" id="3.40.50.170">
    <property type="entry name" value="Formyl transferase, N-terminal domain"/>
    <property type="match status" value="1"/>
</dbReference>
<dbReference type="NCBIfam" id="TIGR00639">
    <property type="entry name" value="PurN"/>
    <property type="match status" value="1"/>
</dbReference>
<dbReference type="HAMAP" id="MF_01930">
    <property type="entry name" value="PurN"/>
    <property type="match status" value="1"/>
</dbReference>
<keyword evidence="3 6" id="KW-0658">Purine biosynthesis</keyword>
<sequence length="213" mass="23362">MKRVAVFASGSGSDFQSVIDANERENFCKLSLLVASKEGIFALERAKKHGIESIVCSKKNYATAEEMGNALIEACRSRGIDYIVLAGYLSMLPENLIKAYQDRIINIHPSLIPSFCGKGFYGLNVHRAAIEYGVKISGLTVHFVDEHYDSGAIILQRAVPVLEGDTPETLQARILEEEHKALPLAVRLLTTGKLVKEGRKVTILQETSASAEK</sequence>
<dbReference type="SUPFAM" id="SSF53328">
    <property type="entry name" value="Formyltransferase"/>
    <property type="match status" value="1"/>
</dbReference>
<dbReference type="GO" id="GO:0006189">
    <property type="term" value="P:'de novo' IMP biosynthetic process"/>
    <property type="evidence" value="ECO:0007669"/>
    <property type="project" value="UniProtKB-UniRule"/>
</dbReference>
<evidence type="ECO:0000313" key="9">
    <source>
        <dbReference type="Proteomes" id="UP000824204"/>
    </source>
</evidence>
<comment type="catalytic activity">
    <reaction evidence="5 6">
        <text>N(1)-(5-phospho-beta-D-ribosyl)glycinamide + (6R)-10-formyltetrahydrofolate = N(2)-formyl-N(1)-(5-phospho-beta-D-ribosyl)glycinamide + (6S)-5,6,7,8-tetrahydrofolate + H(+)</text>
        <dbReference type="Rhea" id="RHEA:15053"/>
        <dbReference type="ChEBI" id="CHEBI:15378"/>
        <dbReference type="ChEBI" id="CHEBI:57453"/>
        <dbReference type="ChEBI" id="CHEBI:143788"/>
        <dbReference type="ChEBI" id="CHEBI:147286"/>
        <dbReference type="ChEBI" id="CHEBI:195366"/>
        <dbReference type="EC" id="2.1.2.2"/>
    </reaction>
</comment>
<evidence type="ECO:0000256" key="3">
    <source>
        <dbReference type="ARBA" id="ARBA00022755"/>
    </source>
</evidence>
<name>A0A9D1V988_9FIRM</name>
<dbReference type="PANTHER" id="PTHR43369">
    <property type="entry name" value="PHOSPHORIBOSYLGLYCINAMIDE FORMYLTRANSFERASE"/>
    <property type="match status" value="1"/>
</dbReference>
<evidence type="ECO:0000256" key="2">
    <source>
        <dbReference type="ARBA" id="ARBA00022679"/>
    </source>
</evidence>
<gene>
    <name evidence="6" type="primary">purN</name>
    <name evidence="8" type="ORF">H9741_08245</name>
</gene>
<dbReference type="InterPro" id="IPR001555">
    <property type="entry name" value="GART_AS"/>
</dbReference>
<evidence type="ECO:0000256" key="4">
    <source>
        <dbReference type="ARBA" id="ARBA00038440"/>
    </source>
</evidence>
<feature type="binding site" evidence="6">
    <location>
        <position position="106"/>
    </location>
    <ligand>
        <name>(6R)-10-formyltetrahydrofolate</name>
        <dbReference type="ChEBI" id="CHEBI:195366"/>
    </ligand>
</feature>
<dbReference type="Proteomes" id="UP000824204">
    <property type="component" value="Unassembled WGS sequence"/>
</dbReference>
<dbReference type="InterPro" id="IPR002376">
    <property type="entry name" value="Formyl_transf_N"/>
</dbReference>
<evidence type="ECO:0000256" key="5">
    <source>
        <dbReference type="ARBA" id="ARBA00047664"/>
    </source>
</evidence>
<dbReference type="EC" id="2.1.2.2" evidence="6"/>
<dbReference type="GO" id="GO:0005829">
    <property type="term" value="C:cytosol"/>
    <property type="evidence" value="ECO:0007669"/>
    <property type="project" value="TreeGrafter"/>
</dbReference>
<accession>A0A9D1V988</accession>
<comment type="pathway">
    <text evidence="1 6">Purine metabolism; IMP biosynthesis via de novo pathway; N(2)-formyl-N(1)-(5-phospho-D-ribosyl)glycinamide from N(1)-(5-phospho-D-ribosyl)glycinamide (10-formyl THF route): step 1/1.</text>
</comment>
<dbReference type="GO" id="GO:0004644">
    <property type="term" value="F:phosphoribosylglycinamide formyltransferase activity"/>
    <property type="evidence" value="ECO:0007669"/>
    <property type="project" value="UniProtKB-UniRule"/>
</dbReference>